<keyword evidence="1" id="KW-0677">Repeat</keyword>
<evidence type="ECO:0000313" key="7">
    <source>
        <dbReference type="EMBL" id="KAE8681835.1"/>
    </source>
</evidence>
<dbReference type="InterPro" id="IPR041118">
    <property type="entry name" value="Rx_N"/>
</dbReference>
<dbReference type="InterPro" id="IPR043502">
    <property type="entry name" value="DNA/RNA_pol_sf"/>
</dbReference>
<dbReference type="InterPro" id="IPR043128">
    <property type="entry name" value="Rev_trsase/Diguanyl_cyclase"/>
</dbReference>
<dbReference type="Gene3D" id="3.40.50.300">
    <property type="entry name" value="P-loop containing nucleotide triphosphate hydrolases"/>
    <property type="match status" value="1"/>
</dbReference>
<dbReference type="Pfam" id="PF18052">
    <property type="entry name" value="Rx_N"/>
    <property type="match status" value="1"/>
</dbReference>
<dbReference type="Pfam" id="PF00931">
    <property type="entry name" value="NB-ARC"/>
    <property type="match status" value="1"/>
</dbReference>
<dbReference type="Gene3D" id="3.80.10.10">
    <property type="entry name" value="Ribonuclease Inhibitor"/>
    <property type="match status" value="1"/>
</dbReference>
<dbReference type="InterPro" id="IPR055414">
    <property type="entry name" value="LRR_R13L4/SHOC2-like"/>
</dbReference>
<organism evidence="7 8">
    <name type="scientific">Hibiscus syriacus</name>
    <name type="common">Rose of Sharon</name>
    <dbReference type="NCBI Taxonomy" id="106335"/>
    <lineage>
        <taxon>Eukaryota</taxon>
        <taxon>Viridiplantae</taxon>
        <taxon>Streptophyta</taxon>
        <taxon>Embryophyta</taxon>
        <taxon>Tracheophyta</taxon>
        <taxon>Spermatophyta</taxon>
        <taxon>Magnoliopsida</taxon>
        <taxon>eudicotyledons</taxon>
        <taxon>Gunneridae</taxon>
        <taxon>Pentapetalae</taxon>
        <taxon>rosids</taxon>
        <taxon>malvids</taxon>
        <taxon>Malvales</taxon>
        <taxon>Malvaceae</taxon>
        <taxon>Malvoideae</taxon>
        <taxon>Hibiscus</taxon>
    </lineage>
</organism>
<dbReference type="GO" id="GO:0005524">
    <property type="term" value="F:ATP binding"/>
    <property type="evidence" value="ECO:0007669"/>
    <property type="project" value="UniProtKB-KW"/>
</dbReference>
<dbReference type="Pfam" id="PF23559">
    <property type="entry name" value="WHD_DRP"/>
    <property type="match status" value="1"/>
</dbReference>
<dbReference type="SUPFAM" id="SSF52540">
    <property type="entry name" value="P-loop containing nucleoside triphosphate hydrolases"/>
    <property type="match status" value="1"/>
</dbReference>
<dbReference type="PROSITE" id="PS50878">
    <property type="entry name" value="RT_POL"/>
    <property type="match status" value="1"/>
</dbReference>
<dbReference type="Pfam" id="PF00078">
    <property type="entry name" value="RVT_1"/>
    <property type="match status" value="1"/>
</dbReference>
<keyword evidence="4" id="KW-0067">ATP-binding</keyword>
<dbReference type="InterPro" id="IPR042197">
    <property type="entry name" value="Apaf_helical"/>
</dbReference>
<dbReference type="GO" id="GO:0043531">
    <property type="term" value="F:ADP binding"/>
    <property type="evidence" value="ECO:0007669"/>
    <property type="project" value="InterPro"/>
</dbReference>
<comment type="caution">
    <text evidence="7">The sequence shown here is derived from an EMBL/GenBank/DDBJ whole genome shotgun (WGS) entry which is preliminary data.</text>
</comment>
<dbReference type="CDD" id="cd01650">
    <property type="entry name" value="RT_nLTR_like"/>
    <property type="match status" value="1"/>
</dbReference>
<name>A0A6A2YRE3_HIBSY</name>
<reference evidence="7" key="1">
    <citation type="submission" date="2019-09" db="EMBL/GenBank/DDBJ databases">
        <title>Draft genome information of white flower Hibiscus syriacus.</title>
        <authorList>
            <person name="Kim Y.-M."/>
        </authorList>
    </citation>
    <scope>NUCLEOTIDE SEQUENCE [LARGE SCALE GENOMIC DNA]</scope>
    <source>
        <strain evidence="7">YM2019G1</strain>
    </source>
</reference>
<evidence type="ECO:0000259" key="6">
    <source>
        <dbReference type="PROSITE" id="PS50878"/>
    </source>
</evidence>
<dbReference type="Pfam" id="PF23598">
    <property type="entry name" value="LRR_14"/>
    <property type="match status" value="1"/>
</dbReference>
<dbReference type="EMBL" id="VEPZ02001298">
    <property type="protein sequence ID" value="KAE8681835.1"/>
    <property type="molecule type" value="Genomic_DNA"/>
</dbReference>
<evidence type="ECO:0000256" key="2">
    <source>
        <dbReference type="ARBA" id="ARBA00022741"/>
    </source>
</evidence>
<dbReference type="GO" id="GO:0051707">
    <property type="term" value="P:response to other organism"/>
    <property type="evidence" value="ECO:0007669"/>
    <property type="project" value="UniProtKB-ARBA"/>
</dbReference>
<dbReference type="Gene3D" id="3.30.70.270">
    <property type="match status" value="1"/>
</dbReference>
<evidence type="ECO:0000313" key="8">
    <source>
        <dbReference type="Proteomes" id="UP000436088"/>
    </source>
</evidence>
<dbReference type="InterPro" id="IPR036388">
    <property type="entry name" value="WH-like_DNA-bd_sf"/>
</dbReference>
<dbReference type="Gene3D" id="1.10.8.430">
    <property type="entry name" value="Helical domain of apoptotic protease-activating factors"/>
    <property type="match status" value="1"/>
</dbReference>
<evidence type="ECO:0000256" key="3">
    <source>
        <dbReference type="ARBA" id="ARBA00022821"/>
    </source>
</evidence>
<evidence type="ECO:0000256" key="1">
    <source>
        <dbReference type="ARBA" id="ARBA00022737"/>
    </source>
</evidence>
<dbReference type="Proteomes" id="UP000436088">
    <property type="component" value="Unassembled WGS sequence"/>
</dbReference>
<dbReference type="InterPro" id="IPR032675">
    <property type="entry name" value="LRR_dom_sf"/>
</dbReference>
<dbReference type="InterPro" id="IPR000477">
    <property type="entry name" value="RT_dom"/>
</dbReference>
<sequence length="1285" mass="147617">MAEAIAFDIAAGIITKLGYRALSQIGLWWDFKDDLEELKRTVTRIQAVLLDAEERSVTSNLVKVWLHELKDALFDAEDLLDDVQTEAMRKDLMSGNKLSKEVRVFFSSSNQFAYGRKLGGKIKAIKARFASIQGRTSELKLVERDLPVETPFMAKRRQQTHSFVGKDEIIGRDGDKAALLKLLLEKEFQSEENVIVVPIVGIGGLGKTALAQFVYNHERVKDHFELRMWVCVSDVFDVKTIVANIIKSATDQAPNQTLELDQLQKQLRDKIDGKKYLLVLDDIWNEEGEQWFSLKKLLMGGARGSRIIVTTRSHRVAKVTSKCQPYVLKGLSDDDAWSLFKQIAFEQRDADSTNPVFLEIGTQILERCGGVPLVIRTIASTLSIKETEREWCSFKDNELARISQKDGEILPTLKLSYDHLPAHLKHCFAYCRLYPKDHEIDVQTLVQLWIAQGFVKQSEPNQSLQEIGLDYFKDLAERSFFQEIIEYEETGMRCKMHDLAESVAGKESRILDSNSIQVRCLRVLELDNLNLDIVHRSIHKLKHLRYLDLSWNEDLKILPKSICKLLNLQVLKLDCCLELKELPEKIEKLVNLTHLSCHNCDSLTHMPRGIGKLTSLQTLRPFVVDKCGSRAAAADLSELGGLNNLRGILWISNLGLVKNAKEEFRAANLKEKQHLESLVLDWGYTTDDEEKSLEDLQPPPNLKRLSFFGWRGNAKIPSWLSLLTNLKFLCIYRSPHLTERCRKDIGEDWHKIAHIPRIWVNGVSASYPFRFCAIPILGHWSISRIYMQKKRTKKLAMLVLRITCFQHASTPCSAFQLIIDNIVVGSADHHTTANDCPTSRIGFEEVKMALRKMGREKAVGPDQIPITVWLALGDEGVMWLTNIFNIILETAKMPEEWREFTVIPIYKNKGDPQRCGNYRGIKLLSHTMKLWERVIEARLRQVTRVSENQFGFMPNRSTTEAIHLLRRLMEKYREKSRDLHMAFIDLEKAYDSVPRDTIWKTLETRRIPTAYIRAIRDMYCRSTTYVRTTVGDTEAFPVEIGLHQGSALSPYIFALIMDDIYCATPDGVPWCMLFADDIVLVAETKSELNSRLATWKTALEEKSLRINIEKTEYLCSNFNGNQNDEDVEICIEGHVLPSKDCFKYLGSMIHKDGGVDDDVTHQCWAPKKDHVRRIEAAEMRMLRWTCGRTLWDMTTNSAIRMSLGVVSVSEKMREGRLRWFGHVLRRLPSDAVRRVESIAVDGARRKGRPRRKWDDCLRSDLMDLGLTEDMTYDRKLWRLKTRVVE</sequence>
<dbReference type="SUPFAM" id="SSF52047">
    <property type="entry name" value="RNI-like"/>
    <property type="match status" value="1"/>
</dbReference>
<keyword evidence="3" id="KW-0611">Plant defense</keyword>
<dbReference type="Gene3D" id="1.20.5.4130">
    <property type="match status" value="1"/>
</dbReference>
<feature type="domain" description="Reverse transcriptase" evidence="6">
    <location>
        <begin position="886"/>
        <end position="1149"/>
    </location>
</feature>
<dbReference type="InterPro" id="IPR027417">
    <property type="entry name" value="P-loop_NTPase"/>
</dbReference>
<evidence type="ECO:0000256" key="4">
    <source>
        <dbReference type="ARBA" id="ARBA00022840"/>
    </source>
</evidence>
<protein>
    <recommendedName>
        <fullName evidence="6">Reverse transcriptase domain-containing protein</fullName>
    </recommendedName>
</protein>
<keyword evidence="5" id="KW-0175">Coiled coil</keyword>
<dbReference type="PANTHER" id="PTHR36766">
    <property type="entry name" value="PLANT BROAD-SPECTRUM MILDEW RESISTANCE PROTEIN RPW8"/>
    <property type="match status" value="1"/>
</dbReference>
<dbReference type="FunFam" id="1.10.10.10:FF:000322">
    <property type="entry name" value="Probable disease resistance protein At1g63360"/>
    <property type="match status" value="1"/>
</dbReference>
<accession>A0A6A2YRE3</accession>
<keyword evidence="8" id="KW-1185">Reference proteome</keyword>
<dbReference type="FunFam" id="3.40.50.300:FF:001091">
    <property type="entry name" value="Probable disease resistance protein At1g61300"/>
    <property type="match status" value="1"/>
</dbReference>
<feature type="coiled-coil region" evidence="5">
    <location>
        <begin position="35"/>
        <end position="86"/>
    </location>
</feature>
<evidence type="ECO:0000256" key="5">
    <source>
        <dbReference type="SAM" id="Coils"/>
    </source>
</evidence>
<dbReference type="PANTHER" id="PTHR36766:SF40">
    <property type="entry name" value="DISEASE RESISTANCE PROTEIN RGA3"/>
    <property type="match status" value="1"/>
</dbReference>
<dbReference type="SUPFAM" id="SSF56672">
    <property type="entry name" value="DNA/RNA polymerases"/>
    <property type="match status" value="1"/>
</dbReference>
<dbReference type="PRINTS" id="PR00364">
    <property type="entry name" value="DISEASERSIST"/>
</dbReference>
<gene>
    <name evidence="7" type="ORF">F3Y22_tig00111303pilonHSYRG00032</name>
</gene>
<dbReference type="InterPro" id="IPR002182">
    <property type="entry name" value="NB-ARC"/>
</dbReference>
<proteinExistence type="predicted"/>
<dbReference type="InterPro" id="IPR058922">
    <property type="entry name" value="WHD_DRP"/>
</dbReference>
<dbReference type="Gene3D" id="1.10.10.10">
    <property type="entry name" value="Winged helix-like DNA-binding domain superfamily/Winged helix DNA-binding domain"/>
    <property type="match status" value="1"/>
</dbReference>
<dbReference type="GO" id="GO:0006952">
    <property type="term" value="P:defense response"/>
    <property type="evidence" value="ECO:0007669"/>
    <property type="project" value="UniProtKB-KW"/>
</dbReference>
<keyword evidence="2" id="KW-0547">Nucleotide-binding</keyword>